<evidence type="ECO:0000256" key="7">
    <source>
        <dbReference type="ARBA" id="ARBA00023002"/>
    </source>
</evidence>
<evidence type="ECO:0000256" key="6">
    <source>
        <dbReference type="ARBA" id="ARBA00022857"/>
    </source>
</evidence>
<protein>
    <recommendedName>
        <fullName evidence="10 11">Pyrroline-5-carboxylate reductase</fullName>
        <shortName evidence="10">P5C reductase</shortName>
        <shortName evidence="10">P5CR</shortName>
        <ecNumber evidence="10 11">1.5.1.2</ecNumber>
    </recommendedName>
    <alternativeName>
        <fullName evidence="10">PCA reductase</fullName>
    </alternativeName>
</protein>
<organism evidence="16 17">
    <name type="scientific">Methylophaga muralis</name>
    <dbReference type="NCBI Taxonomy" id="291169"/>
    <lineage>
        <taxon>Bacteria</taxon>
        <taxon>Pseudomonadati</taxon>
        <taxon>Pseudomonadota</taxon>
        <taxon>Gammaproteobacteria</taxon>
        <taxon>Thiotrichales</taxon>
        <taxon>Piscirickettsiaceae</taxon>
        <taxon>Methylophaga</taxon>
    </lineage>
</organism>
<dbReference type="InterPro" id="IPR000304">
    <property type="entry name" value="Pyrroline-COOH_reductase"/>
</dbReference>
<keyword evidence="17" id="KW-1185">Reference proteome</keyword>
<evidence type="ECO:0000313" key="17">
    <source>
        <dbReference type="Proteomes" id="UP000094379"/>
    </source>
</evidence>
<accession>A0A1E3GQW9</accession>
<reference evidence="16 17" key="1">
    <citation type="submission" date="2016-07" db="EMBL/GenBank/DDBJ databases">
        <title>Draft Genome Sequence of Methylophaga muralis Bur 1.</title>
        <authorList>
            <person name="Vasilenko O.V."/>
            <person name="Doronina N.V."/>
            <person name="Shmareva M.N."/>
            <person name="Tarlachkov S.V."/>
            <person name="Mustakhimov I."/>
            <person name="Trotsenko Y.A."/>
        </authorList>
    </citation>
    <scope>NUCLEOTIDE SEQUENCE [LARGE SCALE GENOMIC DNA]</scope>
    <source>
        <strain evidence="16 17">Bur 1</strain>
    </source>
</reference>
<keyword evidence="6 10" id="KW-0521">NADP</keyword>
<evidence type="ECO:0000256" key="3">
    <source>
        <dbReference type="ARBA" id="ARBA00022490"/>
    </source>
</evidence>
<evidence type="ECO:0000256" key="1">
    <source>
        <dbReference type="ARBA" id="ARBA00005205"/>
    </source>
</evidence>
<dbReference type="PATRIC" id="fig|291169.3.peg.1819"/>
<evidence type="ECO:0000256" key="10">
    <source>
        <dbReference type="HAMAP-Rule" id="MF_01925"/>
    </source>
</evidence>
<dbReference type="GO" id="GO:0004735">
    <property type="term" value="F:pyrroline-5-carboxylate reductase activity"/>
    <property type="evidence" value="ECO:0007669"/>
    <property type="project" value="UniProtKB-UniRule"/>
</dbReference>
<comment type="catalytic activity">
    <reaction evidence="8 10">
        <text>L-proline + NAD(+) = (S)-1-pyrroline-5-carboxylate + NADH + 2 H(+)</text>
        <dbReference type="Rhea" id="RHEA:14105"/>
        <dbReference type="ChEBI" id="CHEBI:15378"/>
        <dbReference type="ChEBI" id="CHEBI:17388"/>
        <dbReference type="ChEBI" id="CHEBI:57540"/>
        <dbReference type="ChEBI" id="CHEBI:57945"/>
        <dbReference type="ChEBI" id="CHEBI:60039"/>
        <dbReference type="EC" id="1.5.1.2"/>
    </reaction>
</comment>
<keyword evidence="3 10" id="KW-0963">Cytoplasm</keyword>
<keyword evidence="7 10" id="KW-0560">Oxidoreductase</keyword>
<dbReference type="Pfam" id="PF14748">
    <property type="entry name" value="P5CR_dimer"/>
    <property type="match status" value="1"/>
</dbReference>
<evidence type="ECO:0000259" key="14">
    <source>
        <dbReference type="Pfam" id="PF03807"/>
    </source>
</evidence>
<dbReference type="EMBL" id="MCRI01000019">
    <property type="protein sequence ID" value="ODN66440.1"/>
    <property type="molecule type" value="Genomic_DNA"/>
</dbReference>
<keyword evidence="4 10" id="KW-0028">Amino-acid biosynthesis</keyword>
<dbReference type="UniPathway" id="UPA00098">
    <property type="reaction ID" value="UER00361"/>
</dbReference>
<dbReference type="Gene3D" id="1.10.3730.10">
    <property type="entry name" value="ProC C-terminal domain-like"/>
    <property type="match status" value="1"/>
</dbReference>
<evidence type="ECO:0000256" key="5">
    <source>
        <dbReference type="ARBA" id="ARBA00022650"/>
    </source>
</evidence>
<dbReference type="SUPFAM" id="SSF48179">
    <property type="entry name" value="6-phosphogluconate dehydrogenase C-terminal domain-like"/>
    <property type="match status" value="1"/>
</dbReference>
<dbReference type="Proteomes" id="UP000094379">
    <property type="component" value="Unassembled WGS sequence"/>
</dbReference>
<feature type="domain" description="Pyrroline-5-carboxylate reductase catalytic N-terminal" evidence="14">
    <location>
        <begin position="5"/>
        <end position="99"/>
    </location>
</feature>
<feature type="binding site" evidence="12">
    <location>
        <begin position="9"/>
        <end position="14"/>
    </location>
    <ligand>
        <name>NADP(+)</name>
        <dbReference type="ChEBI" id="CHEBI:58349"/>
    </ligand>
</feature>
<evidence type="ECO:0000256" key="2">
    <source>
        <dbReference type="ARBA" id="ARBA00005525"/>
    </source>
</evidence>
<dbReference type="GO" id="GO:0005737">
    <property type="term" value="C:cytoplasm"/>
    <property type="evidence" value="ECO:0007669"/>
    <property type="project" value="UniProtKB-SubCell"/>
</dbReference>
<comment type="subcellular location">
    <subcellularLocation>
        <location evidence="10">Cytoplasm</location>
    </subcellularLocation>
</comment>
<dbReference type="FunFam" id="3.40.50.720:FF:000105">
    <property type="entry name" value="Pyrroline-5-carboxylate reductase"/>
    <property type="match status" value="1"/>
</dbReference>
<dbReference type="InterPro" id="IPR008927">
    <property type="entry name" value="6-PGluconate_DH-like_C_sf"/>
</dbReference>
<dbReference type="Gene3D" id="3.40.50.720">
    <property type="entry name" value="NAD(P)-binding Rossmann-like Domain"/>
    <property type="match status" value="1"/>
</dbReference>
<dbReference type="NCBIfam" id="TIGR00112">
    <property type="entry name" value="proC"/>
    <property type="match status" value="1"/>
</dbReference>
<evidence type="ECO:0000256" key="4">
    <source>
        <dbReference type="ARBA" id="ARBA00022605"/>
    </source>
</evidence>
<evidence type="ECO:0000256" key="12">
    <source>
        <dbReference type="PIRSR" id="PIRSR000193-1"/>
    </source>
</evidence>
<comment type="function">
    <text evidence="10">Catalyzes the reduction of 1-pyrroline-5-carboxylate (PCA) to L-proline.</text>
</comment>
<dbReference type="InterPro" id="IPR036291">
    <property type="entry name" value="NAD(P)-bd_dom_sf"/>
</dbReference>
<name>A0A1E3GQW9_9GAMM</name>
<feature type="binding site" evidence="12">
    <location>
        <begin position="70"/>
        <end position="73"/>
    </location>
    <ligand>
        <name>NADP(+)</name>
        <dbReference type="ChEBI" id="CHEBI:58349"/>
    </ligand>
</feature>
<feature type="domain" description="Pyrroline-5-carboxylate reductase dimerisation" evidence="15">
    <location>
        <begin position="164"/>
        <end position="268"/>
    </location>
</feature>
<comment type="catalytic activity">
    <reaction evidence="9 10 13">
        <text>L-proline + NADP(+) = (S)-1-pyrroline-5-carboxylate + NADPH + 2 H(+)</text>
        <dbReference type="Rhea" id="RHEA:14109"/>
        <dbReference type="ChEBI" id="CHEBI:15378"/>
        <dbReference type="ChEBI" id="CHEBI:17388"/>
        <dbReference type="ChEBI" id="CHEBI:57783"/>
        <dbReference type="ChEBI" id="CHEBI:58349"/>
        <dbReference type="ChEBI" id="CHEBI:60039"/>
        <dbReference type="EC" id="1.5.1.2"/>
    </reaction>
</comment>
<dbReference type="PANTHER" id="PTHR11645">
    <property type="entry name" value="PYRROLINE-5-CARBOXYLATE REDUCTASE"/>
    <property type="match status" value="1"/>
</dbReference>
<evidence type="ECO:0000256" key="8">
    <source>
        <dbReference type="ARBA" id="ARBA00050547"/>
    </source>
</evidence>
<proteinExistence type="inferred from homology"/>
<dbReference type="InterPro" id="IPR028939">
    <property type="entry name" value="P5C_Rdtase_cat_N"/>
</dbReference>
<sequence length="278" mass="29783">MIPCKLAFIGGGNMARSLIGGLIANGMSAENIHVADMQTATLETLTNRYPVTTFTSNQQAIEGVDVVILAVKPQQLQDVVRELSADWQPDQLMISIAAGIRIEDINRWLGKSQSSIVRAMPNTPALVEAGATALFANEHVTHQQHELAESILRACGLAIWLQDEKHMDAVTALSGSGPAYFFLVMEAMEKAAIELGLPQETARLLCLETAFGAAKMALESGEPASTLRKQVTSPGGTTERAIHELEDGGLHGLFENALVAAALRARELANELGQDHHA</sequence>
<dbReference type="PIRSF" id="PIRSF000193">
    <property type="entry name" value="Pyrrol-5-carb_rd"/>
    <property type="match status" value="1"/>
</dbReference>
<evidence type="ECO:0000256" key="11">
    <source>
        <dbReference type="NCBIfam" id="TIGR00112"/>
    </source>
</evidence>
<keyword evidence="5 10" id="KW-0641">Proline biosynthesis</keyword>
<feature type="binding site" evidence="12">
    <location>
        <position position="57"/>
    </location>
    <ligand>
        <name>NADPH</name>
        <dbReference type="ChEBI" id="CHEBI:57783"/>
    </ligand>
</feature>
<comment type="pathway">
    <text evidence="1 10 13">Amino-acid biosynthesis; L-proline biosynthesis; L-proline from L-glutamate 5-semialdehyde: step 1/1.</text>
</comment>
<dbReference type="GO" id="GO:0055129">
    <property type="term" value="P:L-proline biosynthetic process"/>
    <property type="evidence" value="ECO:0007669"/>
    <property type="project" value="UniProtKB-UniRule"/>
</dbReference>
<dbReference type="InterPro" id="IPR029036">
    <property type="entry name" value="P5CR_dimer"/>
</dbReference>
<dbReference type="HAMAP" id="MF_01925">
    <property type="entry name" value="P5C_reductase"/>
    <property type="match status" value="1"/>
</dbReference>
<comment type="similarity">
    <text evidence="2 10 13">Belongs to the pyrroline-5-carboxylate reductase family.</text>
</comment>
<dbReference type="InterPro" id="IPR053790">
    <property type="entry name" value="P5CR-like_CS"/>
</dbReference>
<dbReference type="FunFam" id="1.10.3730.10:FF:000001">
    <property type="entry name" value="Pyrroline-5-carboxylate reductase"/>
    <property type="match status" value="1"/>
</dbReference>
<dbReference type="SUPFAM" id="SSF51735">
    <property type="entry name" value="NAD(P)-binding Rossmann-fold domains"/>
    <property type="match status" value="1"/>
</dbReference>
<comment type="caution">
    <text evidence="16">The sequence shown here is derived from an EMBL/GenBank/DDBJ whole genome shotgun (WGS) entry which is preliminary data.</text>
</comment>
<evidence type="ECO:0000313" key="16">
    <source>
        <dbReference type="EMBL" id="ODN66440.1"/>
    </source>
</evidence>
<dbReference type="RefSeq" id="WP_069296247.1">
    <property type="nucleotide sequence ID" value="NZ_MCRI01000019.1"/>
</dbReference>
<evidence type="ECO:0000256" key="13">
    <source>
        <dbReference type="RuleBase" id="RU003903"/>
    </source>
</evidence>
<evidence type="ECO:0000256" key="9">
    <source>
        <dbReference type="ARBA" id="ARBA00052690"/>
    </source>
</evidence>
<dbReference type="PANTHER" id="PTHR11645:SF0">
    <property type="entry name" value="PYRROLINE-5-CARBOXYLATE REDUCTASE 3"/>
    <property type="match status" value="1"/>
</dbReference>
<dbReference type="STRING" id="291169.A9E74_01808"/>
<evidence type="ECO:0000259" key="15">
    <source>
        <dbReference type="Pfam" id="PF14748"/>
    </source>
</evidence>
<dbReference type="EC" id="1.5.1.2" evidence="10 11"/>
<dbReference type="PROSITE" id="PS00521">
    <property type="entry name" value="P5CR"/>
    <property type="match status" value="1"/>
</dbReference>
<dbReference type="Pfam" id="PF03807">
    <property type="entry name" value="F420_oxidored"/>
    <property type="match status" value="1"/>
</dbReference>
<gene>
    <name evidence="10 16" type="primary">proC</name>
    <name evidence="16" type="ORF">A9E74_01808</name>
</gene>
<dbReference type="AlphaFoldDB" id="A0A1E3GQW9"/>